<keyword evidence="8" id="KW-0732">Signal</keyword>
<proteinExistence type="inferred from homology"/>
<dbReference type="RefSeq" id="WP_201156969.1">
    <property type="nucleotide sequence ID" value="NZ_NHSD01000218.1"/>
</dbReference>
<evidence type="ECO:0000256" key="3">
    <source>
        <dbReference type="ARBA" id="ARBA00022679"/>
    </source>
</evidence>
<dbReference type="InterPro" id="IPR045380">
    <property type="entry name" value="LD_TPept_scaffold_dom"/>
</dbReference>
<dbReference type="GO" id="GO:0016740">
    <property type="term" value="F:transferase activity"/>
    <property type="evidence" value="ECO:0007669"/>
    <property type="project" value="UniProtKB-KW"/>
</dbReference>
<dbReference type="AlphaFoldDB" id="A0A934TL70"/>
<dbReference type="Pfam" id="PF20142">
    <property type="entry name" value="Scaffold"/>
    <property type="match status" value="1"/>
</dbReference>
<dbReference type="Gene3D" id="2.40.440.10">
    <property type="entry name" value="L,D-transpeptidase catalytic domain-like"/>
    <property type="match status" value="1"/>
</dbReference>
<dbReference type="PANTHER" id="PTHR41533:SF2">
    <property type="entry name" value="BLR7131 PROTEIN"/>
    <property type="match status" value="1"/>
</dbReference>
<dbReference type="PANTHER" id="PTHR41533">
    <property type="entry name" value="L,D-TRANSPEPTIDASE HI_1667-RELATED"/>
    <property type="match status" value="1"/>
</dbReference>
<dbReference type="InterPro" id="IPR002477">
    <property type="entry name" value="Peptidoglycan-bd-like"/>
</dbReference>
<dbReference type="SUPFAM" id="SSF47090">
    <property type="entry name" value="PGBD-like"/>
    <property type="match status" value="1"/>
</dbReference>
<reference evidence="10" key="2">
    <citation type="journal article" date="2020" name="Microorganisms">
        <title>Osmotic Adaptation and Compatible Solute Biosynthesis of Phototrophic Bacteria as Revealed from Genome Analyses.</title>
        <authorList>
            <person name="Imhoff J.F."/>
            <person name="Rahn T."/>
            <person name="Kunzel S."/>
            <person name="Keller A."/>
            <person name="Neulinger S.C."/>
        </authorList>
    </citation>
    <scope>NUCLEOTIDE SEQUENCE</scope>
    <source>
        <strain evidence="10">LMG 28126</strain>
    </source>
</reference>
<evidence type="ECO:0000256" key="7">
    <source>
        <dbReference type="PROSITE-ProRule" id="PRU01373"/>
    </source>
</evidence>
<comment type="pathway">
    <text evidence="1 7">Cell wall biogenesis; peptidoglycan biosynthesis.</text>
</comment>
<keyword evidence="5 7" id="KW-0573">Peptidoglycan synthesis</keyword>
<dbReference type="InterPro" id="IPR036365">
    <property type="entry name" value="PGBD-like_sf"/>
</dbReference>
<keyword evidence="4 7" id="KW-0133">Cell shape</keyword>
<dbReference type="GO" id="GO:0004180">
    <property type="term" value="F:carboxypeptidase activity"/>
    <property type="evidence" value="ECO:0007669"/>
    <property type="project" value="UniProtKB-ARBA"/>
</dbReference>
<feature type="domain" description="L,D-TPase catalytic" evidence="9">
    <location>
        <begin position="298"/>
        <end position="474"/>
    </location>
</feature>
<dbReference type="InterPro" id="IPR005490">
    <property type="entry name" value="LD_TPept_cat_dom"/>
</dbReference>
<feature type="active site" description="Nucleophile" evidence="7">
    <location>
        <position position="449"/>
    </location>
</feature>
<evidence type="ECO:0000313" key="11">
    <source>
        <dbReference type="Proteomes" id="UP000706333"/>
    </source>
</evidence>
<dbReference type="Proteomes" id="UP000706333">
    <property type="component" value="Unassembled WGS sequence"/>
</dbReference>
<evidence type="ECO:0000313" key="10">
    <source>
        <dbReference type="EMBL" id="MBK5927207.1"/>
    </source>
</evidence>
<comment type="caution">
    <text evidence="10">The sequence shown here is derived from an EMBL/GenBank/DDBJ whole genome shotgun (WGS) entry which is preliminary data.</text>
</comment>
<feature type="signal peptide" evidence="8">
    <location>
        <begin position="1"/>
        <end position="24"/>
    </location>
</feature>
<gene>
    <name evidence="10" type="ORF">CCR87_07610</name>
</gene>
<evidence type="ECO:0000256" key="8">
    <source>
        <dbReference type="SAM" id="SignalP"/>
    </source>
</evidence>
<dbReference type="PROSITE" id="PS52029">
    <property type="entry name" value="LD_TPASE"/>
    <property type="match status" value="1"/>
</dbReference>
<dbReference type="Pfam" id="PF01471">
    <property type="entry name" value="PG_binding_1"/>
    <property type="match status" value="1"/>
</dbReference>
<dbReference type="GO" id="GO:0071555">
    <property type="term" value="P:cell wall organization"/>
    <property type="evidence" value="ECO:0007669"/>
    <property type="project" value="UniProtKB-UniRule"/>
</dbReference>
<dbReference type="Pfam" id="PF03734">
    <property type="entry name" value="YkuD"/>
    <property type="match status" value="1"/>
</dbReference>
<dbReference type="GO" id="GO:0008360">
    <property type="term" value="P:regulation of cell shape"/>
    <property type="evidence" value="ECO:0007669"/>
    <property type="project" value="UniProtKB-UniRule"/>
</dbReference>
<evidence type="ECO:0000259" key="9">
    <source>
        <dbReference type="PROSITE" id="PS52029"/>
    </source>
</evidence>
<feature type="active site" description="Proton donor/acceptor" evidence="7">
    <location>
        <position position="430"/>
    </location>
</feature>
<protein>
    <recommendedName>
        <fullName evidence="9">L,D-TPase catalytic domain-containing protein</fullName>
    </recommendedName>
</protein>
<dbReference type="InterPro" id="IPR038063">
    <property type="entry name" value="Transpep_catalytic_dom"/>
</dbReference>
<keyword evidence="6 7" id="KW-0961">Cell wall biogenesis/degradation</keyword>
<reference evidence="10" key="1">
    <citation type="submission" date="2017-05" db="EMBL/GenBank/DDBJ databases">
        <authorList>
            <person name="Imhoff J.F."/>
            <person name="Rahn T."/>
            <person name="Kuenzel S."/>
            <person name="Neulinger S.C."/>
        </authorList>
    </citation>
    <scope>NUCLEOTIDE SEQUENCE</scope>
    <source>
        <strain evidence="10">LMG 28126</strain>
    </source>
</reference>
<keyword evidence="3" id="KW-0808">Transferase</keyword>
<dbReference type="EMBL" id="NHSD01000218">
    <property type="protein sequence ID" value="MBK5927207.1"/>
    <property type="molecule type" value="Genomic_DNA"/>
</dbReference>
<name>A0A934TL70_9RHOB</name>
<evidence type="ECO:0000256" key="2">
    <source>
        <dbReference type="ARBA" id="ARBA00005992"/>
    </source>
</evidence>
<feature type="chain" id="PRO_5037311855" description="L,D-TPase catalytic domain-containing protein" evidence="8">
    <location>
        <begin position="25"/>
        <end position="538"/>
    </location>
</feature>
<accession>A0A934TL70</accession>
<keyword evidence="11" id="KW-1185">Reference proteome</keyword>
<evidence type="ECO:0000256" key="1">
    <source>
        <dbReference type="ARBA" id="ARBA00004752"/>
    </source>
</evidence>
<dbReference type="SUPFAM" id="SSF141523">
    <property type="entry name" value="L,D-transpeptidase catalytic domain-like"/>
    <property type="match status" value="1"/>
</dbReference>
<dbReference type="InterPro" id="IPR036366">
    <property type="entry name" value="PGBDSf"/>
</dbReference>
<dbReference type="Gene3D" id="1.10.101.10">
    <property type="entry name" value="PGBD-like superfamily/PGBD"/>
    <property type="match status" value="1"/>
</dbReference>
<evidence type="ECO:0000256" key="5">
    <source>
        <dbReference type="ARBA" id="ARBA00022984"/>
    </source>
</evidence>
<sequence length="538" mass="57930">MPRPAPLWRASLAALLLACGPAVAQEPGTPPVTPPASPGFALGVAEAAGGDDTLGAFYRARDFAPVWTGPDGAARRAQLVAAMAGAPAHALPAERHDPERVRAALAAADTARALGAADVALTRAFLRLARDLHAGVLDPRAVDGNIRRTPPTLDAPALLARLAEVPPAVALREVTPADPEYSRLLRARARLAARSAAGGWGAPVPSTRLDPGDEGPAVVALRDRLMAMGYLGRSVSGRYDTQLTAAVRAAQAAHGLAVDGIAGPATLAALNTPIEERLQAITVALERERWMNIPRGARHVWVNLTDYSSRIVDDGRITLETASIVGGTARETETYEFSEAMTYMEINPDWTIPRGMIARSYLPALQANPHAHPQLQVTDRSGRVIAREAVDFAAHSARSLPYNLRQPPGPRNPLGKVKFMFPNPHAIYLHDTPDRHLFDRARRAMSNGCIRLRDPEAFAHVLLAPQVADPVAEFERIHRSGRQTRVYLDDPVPVHLVYRTAFTDAQGALVFREDVYGRDARVHAALRRAGVDAVRPDS</sequence>
<organism evidence="10 11">
    <name type="scientific">Rhodobaculum claviforme</name>
    <dbReference type="NCBI Taxonomy" id="1549854"/>
    <lineage>
        <taxon>Bacteria</taxon>
        <taxon>Pseudomonadati</taxon>
        <taxon>Pseudomonadota</taxon>
        <taxon>Alphaproteobacteria</taxon>
        <taxon>Rhodobacterales</taxon>
        <taxon>Paracoccaceae</taxon>
        <taxon>Rhodobaculum</taxon>
    </lineage>
</organism>
<dbReference type="CDD" id="cd16913">
    <property type="entry name" value="YkuD_like"/>
    <property type="match status" value="1"/>
</dbReference>
<evidence type="ECO:0000256" key="6">
    <source>
        <dbReference type="ARBA" id="ARBA00023316"/>
    </source>
</evidence>
<dbReference type="InterPro" id="IPR052905">
    <property type="entry name" value="LD-transpeptidase_YkuD-like"/>
</dbReference>
<dbReference type="GO" id="GO:0009252">
    <property type="term" value="P:peptidoglycan biosynthetic process"/>
    <property type="evidence" value="ECO:0007669"/>
    <property type="project" value="UniProtKB-KW"/>
</dbReference>
<evidence type="ECO:0000256" key="4">
    <source>
        <dbReference type="ARBA" id="ARBA00022960"/>
    </source>
</evidence>
<comment type="similarity">
    <text evidence="2">Belongs to the YkuD family.</text>
</comment>